<dbReference type="PANTHER" id="PTHR48100">
    <property type="entry name" value="BROAD-SPECIFICITY PHOSPHATASE YOR283W-RELATED"/>
    <property type="match status" value="1"/>
</dbReference>
<keyword evidence="2" id="KW-1185">Reference proteome</keyword>
<dbReference type="GO" id="GO:0016791">
    <property type="term" value="F:phosphatase activity"/>
    <property type="evidence" value="ECO:0007669"/>
    <property type="project" value="TreeGrafter"/>
</dbReference>
<dbReference type="GO" id="GO:0005737">
    <property type="term" value="C:cytoplasm"/>
    <property type="evidence" value="ECO:0007669"/>
    <property type="project" value="TreeGrafter"/>
</dbReference>
<dbReference type="EMBL" id="JAFJYH010000286">
    <property type="protein sequence ID" value="KAG4413995.1"/>
    <property type="molecule type" value="Genomic_DNA"/>
</dbReference>
<dbReference type="SMART" id="SM00855">
    <property type="entry name" value="PGAM"/>
    <property type="match status" value="1"/>
</dbReference>
<dbReference type="CDD" id="cd07067">
    <property type="entry name" value="HP_PGM_like"/>
    <property type="match status" value="1"/>
</dbReference>
<dbReference type="AlphaFoldDB" id="A0A8H7W1T7"/>
<dbReference type="InterPro" id="IPR013078">
    <property type="entry name" value="His_Pase_superF_clade-1"/>
</dbReference>
<dbReference type="Pfam" id="PF00300">
    <property type="entry name" value="His_Phos_1"/>
    <property type="match status" value="1"/>
</dbReference>
<accession>A0A8H7W1T7</accession>
<evidence type="ECO:0000313" key="1">
    <source>
        <dbReference type="EMBL" id="KAG4413995.1"/>
    </source>
</evidence>
<dbReference type="SUPFAM" id="SSF53254">
    <property type="entry name" value="Phosphoglycerate mutase-like"/>
    <property type="match status" value="1"/>
</dbReference>
<reference evidence="1" key="1">
    <citation type="submission" date="2021-02" db="EMBL/GenBank/DDBJ databases">
        <title>Genome sequence Cadophora malorum strain M34.</title>
        <authorList>
            <person name="Stefanovic E."/>
            <person name="Vu D."/>
            <person name="Scully C."/>
            <person name="Dijksterhuis J."/>
            <person name="Roader J."/>
            <person name="Houbraken J."/>
        </authorList>
    </citation>
    <scope>NUCLEOTIDE SEQUENCE</scope>
    <source>
        <strain evidence="1">M34</strain>
    </source>
</reference>
<evidence type="ECO:0008006" key="3">
    <source>
        <dbReference type="Google" id="ProtNLM"/>
    </source>
</evidence>
<dbReference type="InterPro" id="IPR029033">
    <property type="entry name" value="His_PPase_superfam"/>
</dbReference>
<comment type="caution">
    <text evidence="1">The sequence shown here is derived from an EMBL/GenBank/DDBJ whole genome shotgun (WGS) entry which is preliminary data.</text>
</comment>
<dbReference type="Gene3D" id="3.40.50.1240">
    <property type="entry name" value="Phosphoglycerate mutase-like"/>
    <property type="match status" value="1"/>
</dbReference>
<dbReference type="InterPro" id="IPR050275">
    <property type="entry name" value="PGM_Phosphatase"/>
</dbReference>
<evidence type="ECO:0000313" key="2">
    <source>
        <dbReference type="Proteomes" id="UP000664132"/>
    </source>
</evidence>
<sequence>MAGRIHVIRHAEAIHNITKDFTLHDPGLTPLGKSQASALPQTFPHAHKIGLIISSPLRRTIQTTLLAFSHVLDKSYYPDSQGGIPNGAKLVLDPKLQERSAEPCDTGSTREILGKEFPGLEFGVLDEGWIEKARFYAVDDGSVEERARRVRGELKGYVEELRRREGGRERRDVVVVTHGVFMRFLVGDQGFDLPKAEWKSFYVEEGNGGSILVPVGGGD</sequence>
<dbReference type="Proteomes" id="UP000664132">
    <property type="component" value="Unassembled WGS sequence"/>
</dbReference>
<dbReference type="OrthoDB" id="496981at2759"/>
<protein>
    <recommendedName>
        <fullName evidence="3">Phosphoglycerate mutase-like protein</fullName>
    </recommendedName>
</protein>
<gene>
    <name evidence="1" type="ORF">IFR04_012862</name>
</gene>
<proteinExistence type="predicted"/>
<dbReference type="PANTHER" id="PTHR48100:SF54">
    <property type="entry name" value="PHOSPHATASE SPAC5H10.03-RELATED"/>
    <property type="match status" value="1"/>
</dbReference>
<organism evidence="1 2">
    <name type="scientific">Cadophora malorum</name>
    <dbReference type="NCBI Taxonomy" id="108018"/>
    <lineage>
        <taxon>Eukaryota</taxon>
        <taxon>Fungi</taxon>
        <taxon>Dikarya</taxon>
        <taxon>Ascomycota</taxon>
        <taxon>Pezizomycotina</taxon>
        <taxon>Leotiomycetes</taxon>
        <taxon>Helotiales</taxon>
        <taxon>Ploettnerulaceae</taxon>
        <taxon>Cadophora</taxon>
    </lineage>
</organism>
<name>A0A8H7W1T7_9HELO</name>